<accession>A0A844I4C1</accession>
<evidence type="ECO:0000313" key="1">
    <source>
        <dbReference type="EMBL" id="MTI98817.1"/>
    </source>
</evidence>
<sequence length="176" mass="19755">MRDHLKFLLIAVLQFCLSLAPAHGSVRSEYEVKAAFLFNFTRFVTWSHAENSAEPLEICIVGTDPFKELLDPIRGRLSQGRELQLRYPEINSDLSGCDVLYISESQSKNLNLLFDAARQQGILTVSDLPEFVRKGGMVGYVKQGNVIRFEINLKAATDAGLTINSRLLELAVRVLR</sequence>
<reference evidence="1 2" key="1">
    <citation type="submission" date="2019-06" db="EMBL/GenBank/DDBJ databases">
        <title>Enrichment of Autotrophic Halophilic Microorganisms from Red Sea Brine Pool Using Microbial Electrosynthesis System.</title>
        <authorList>
            <person name="Alqahtani M.F."/>
            <person name="Bajracharya S."/>
            <person name="Katuri K.P."/>
            <person name="Ali M."/>
            <person name="Saikaly P.E."/>
        </authorList>
    </citation>
    <scope>NUCLEOTIDE SEQUENCE [LARGE SCALE GENOMIC DNA]</scope>
    <source>
        <strain evidence="1">MES15</strain>
    </source>
</reference>
<dbReference type="Pfam" id="PF13689">
    <property type="entry name" value="DUF4154"/>
    <property type="match status" value="1"/>
</dbReference>
<proteinExistence type="predicted"/>
<dbReference type="InterPro" id="IPR025293">
    <property type="entry name" value="YfiR/HmsC-like"/>
</dbReference>
<comment type="caution">
    <text evidence="1">The sequence shown here is derived from an EMBL/GenBank/DDBJ whole genome shotgun (WGS) entry which is preliminary data.</text>
</comment>
<dbReference type="AlphaFoldDB" id="A0A844I4C1"/>
<name>A0A844I4C1_9GAMM</name>
<gene>
    <name evidence="1" type="ORF">FH752_09365</name>
</gene>
<dbReference type="EMBL" id="VENC01000008">
    <property type="protein sequence ID" value="MTI98817.1"/>
    <property type="molecule type" value="Genomic_DNA"/>
</dbReference>
<dbReference type="Proteomes" id="UP000431462">
    <property type="component" value="Unassembled WGS sequence"/>
</dbReference>
<protein>
    <submittedName>
        <fullName evidence="1">YfiR family protein</fullName>
    </submittedName>
</protein>
<evidence type="ECO:0000313" key="2">
    <source>
        <dbReference type="Proteomes" id="UP000431462"/>
    </source>
</evidence>
<dbReference type="Gene3D" id="3.40.50.2300">
    <property type="match status" value="1"/>
</dbReference>
<organism evidence="1 2">
    <name type="scientific">Marinobacter adhaerens</name>
    <dbReference type="NCBI Taxonomy" id="1033846"/>
    <lineage>
        <taxon>Bacteria</taxon>
        <taxon>Pseudomonadati</taxon>
        <taxon>Pseudomonadota</taxon>
        <taxon>Gammaproteobacteria</taxon>
        <taxon>Pseudomonadales</taxon>
        <taxon>Marinobacteraceae</taxon>
        <taxon>Marinobacter</taxon>
    </lineage>
</organism>